<organism evidence="1 2">
    <name type="scientific">Cardiobacterium valvarum F0432</name>
    <dbReference type="NCBI Taxonomy" id="797473"/>
    <lineage>
        <taxon>Bacteria</taxon>
        <taxon>Pseudomonadati</taxon>
        <taxon>Pseudomonadota</taxon>
        <taxon>Gammaproteobacteria</taxon>
        <taxon>Cardiobacteriales</taxon>
        <taxon>Cardiobacteriaceae</taxon>
        <taxon>Cardiobacterium</taxon>
    </lineage>
</organism>
<dbReference type="HOGENOM" id="CLU_2552071_0_0_6"/>
<protein>
    <submittedName>
        <fullName evidence="1">Uncharacterized protein</fullName>
    </submittedName>
</protein>
<sequence length="82" mass="9472">MIAQTIKIALIIRFTWLRRFDRLVVSVLSRRKRAIFTRRHFTPHAGYLIHTDIPADGGLPHRGNHLELSGAAAQQLHHHLHI</sequence>
<name>G9ZBI6_9GAMM</name>
<reference evidence="1 2" key="1">
    <citation type="submission" date="2011-08" db="EMBL/GenBank/DDBJ databases">
        <authorList>
            <person name="Weinstock G."/>
            <person name="Sodergren E."/>
            <person name="Clifton S."/>
            <person name="Fulton L."/>
            <person name="Fulton B."/>
            <person name="Courtney L."/>
            <person name="Fronick C."/>
            <person name="Harrison M."/>
            <person name="Strong C."/>
            <person name="Farmer C."/>
            <person name="Delahaunty K."/>
            <person name="Markovic C."/>
            <person name="Hall O."/>
            <person name="Minx P."/>
            <person name="Tomlinson C."/>
            <person name="Mitreva M."/>
            <person name="Hou S."/>
            <person name="Chen J."/>
            <person name="Wollam A."/>
            <person name="Pepin K.H."/>
            <person name="Johnson M."/>
            <person name="Bhonagiri V."/>
            <person name="Zhang X."/>
            <person name="Suruliraj S."/>
            <person name="Warren W."/>
            <person name="Chinwalla A."/>
            <person name="Mardis E.R."/>
            <person name="Wilson R.K."/>
        </authorList>
    </citation>
    <scope>NUCLEOTIDE SEQUENCE [LARGE SCALE GENOMIC DNA]</scope>
    <source>
        <strain evidence="1 2">F0432</strain>
    </source>
</reference>
<accession>G9ZBI6</accession>
<dbReference type="EMBL" id="AGCM01000006">
    <property type="protein sequence ID" value="EHM56085.1"/>
    <property type="molecule type" value="Genomic_DNA"/>
</dbReference>
<dbReference type="Proteomes" id="UP000004750">
    <property type="component" value="Unassembled WGS sequence"/>
</dbReference>
<gene>
    <name evidence="1" type="ORF">HMPREF9080_00109</name>
</gene>
<evidence type="ECO:0000313" key="1">
    <source>
        <dbReference type="EMBL" id="EHM56085.1"/>
    </source>
</evidence>
<evidence type="ECO:0000313" key="2">
    <source>
        <dbReference type="Proteomes" id="UP000004750"/>
    </source>
</evidence>
<dbReference type="AlphaFoldDB" id="G9ZBI6"/>
<proteinExistence type="predicted"/>
<comment type="caution">
    <text evidence="1">The sequence shown here is derived from an EMBL/GenBank/DDBJ whole genome shotgun (WGS) entry which is preliminary data.</text>
</comment>
<dbReference type="STRING" id="797473.HMPREF9080_00109"/>